<reference evidence="2 3" key="1">
    <citation type="journal article" date="2016" name="Nat. Commun.">
        <title>Thousands of microbial genomes shed light on interconnected biogeochemical processes in an aquifer system.</title>
        <authorList>
            <person name="Anantharaman K."/>
            <person name="Brown C.T."/>
            <person name="Hug L.A."/>
            <person name="Sharon I."/>
            <person name="Castelle C.J."/>
            <person name="Probst A.J."/>
            <person name="Thomas B.C."/>
            <person name="Singh A."/>
            <person name="Wilkins M.J."/>
            <person name="Karaoz U."/>
            <person name="Brodie E.L."/>
            <person name="Williams K.H."/>
            <person name="Hubbard S.S."/>
            <person name="Banfield J.F."/>
        </authorList>
    </citation>
    <scope>NUCLEOTIDE SEQUENCE [LARGE SCALE GENOMIC DNA]</scope>
</reference>
<keyword evidence="1" id="KW-0378">Hydrolase</keyword>
<dbReference type="EMBL" id="MFJL01000025">
    <property type="protein sequence ID" value="OGG15441.1"/>
    <property type="molecule type" value="Genomic_DNA"/>
</dbReference>
<accession>A0A1F5ZSP5</accession>
<organism evidence="2 3">
    <name type="scientific">Candidatus Gottesmanbacteria bacterium RIFCSPHIGHO2_02_FULL_39_11</name>
    <dbReference type="NCBI Taxonomy" id="1798382"/>
    <lineage>
        <taxon>Bacteria</taxon>
        <taxon>Candidatus Gottesmaniibacteriota</taxon>
    </lineage>
</organism>
<name>A0A1F5ZSP5_9BACT</name>
<evidence type="ECO:0008006" key="4">
    <source>
        <dbReference type="Google" id="ProtNLM"/>
    </source>
</evidence>
<gene>
    <name evidence="2" type="ORF">A3D77_03025</name>
</gene>
<dbReference type="Pfam" id="PF02545">
    <property type="entry name" value="Maf"/>
    <property type="match status" value="1"/>
</dbReference>
<evidence type="ECO:0000313" key="2">
    <source>
        <dbReference type="EMBL" id="OGG15441.1"/>
    </source>
</evidence>
<proteinExistence type="predicted"/>
<dbReference type="AlphaFoldDB" id="A0A1F5ZSP5"/>
<dbReference type="Gene3D" id="3.90.950.10">
    <property type="match status" value="1"/>
</dbReference>
<dbReference type="SUPFAM" id="SSF52972">
    <property type="entry name" value="ITPase-like"/>
    <property type="match status" value="1"/>
</dbReference>
<evidence type="ECO:0000256" key="1">
    <source>
        <dbReference type="ARBA" id="ARBA00022801"/>
    </source>
</evidence>
<dbReference type="InterPro" id="IPR029001">
    <property type="entry name" value="ITPase-like_fam"/>
</dbReference>
<comment type="caution">
    <text evidence="2">The sequence shown here is derived from an EMBL/GenBank/DDBJ whole genome shotgun (WGS) entry which is preliminary data.</text>
</comment>
<dbReference type="GO" id="GO:0047429">
    <property type="term" value="F:nucleoside triphosphate diphosphatase activity"/>
    <property type="evidence" value="ECO:0007669"/>
    <property type="project" value="InterPro"/>
</dbReference>
<evidence type="ECO:0000313" key="3">
    <source>
        <dbReference type="Proteomes" id="UP000176923"/>
    </source>
</evidence>
<protein>
    <recommendedName>
        <fullName evidence="4">Septum formation protein Maf</fullName>
    </recommendedName>
</protein>
<sequence length="84" mass="9565">MLSQVEASKSIIYQGENSSFVTFRKMTEAEINFFLDRTDYRRFAAAYILVSSQDFITRVEGSLSNVIGLPLEDVIPVLKKENLL</sequence>
<dbReference type="InterPro" id="IPR003697">
    <property type="entry name" value="Maf-like"/>
</dbReference>
<dbReference type="Proteomes" id="UP000176923">
    <property type="component" value="Unassembled WGS sequence"/>
</dbReference>